<dbReference type="OrthoDB" id="7873828at2"/>
<keyword evidence="8" id="KW-1185">Reference proteome</keyword>
<dbReference type="EMBL" id="FXXP01000001">
    <property type="protein sequence ID" value="SMX27424.1"/>
    <property type="molecule type" value="Genomic_DNA"/>
</dbReference>
<accession>A0A238JB38</accession>
<feature type="transmembrane region" description="Helical" evidence="6">
    <location>
        <begin position="20"/>
        <end position="40"/>
    </location>
</feature>
<keyword evidence="2" id="KW-1003">Cell membrane</keyword>
<dbReference type="AlphaFoldDB" id="A0A238JB38"/>
<organism evidence="7 8">
    <name type="scientific">Pelagimonas phthalicica</name>
    <dbReference type="NCBI Taxonomy" id="1037362"/>
    <lineage>
        <taxon>Bacteria</taxon>
        <taxon>Pseudomonadati</taxon>
        <taxon>Pseudomonadota</taxon>
        <taxon>Alphaproteobacteria</taxon>
        <taxon>Rhodobacterales</taxon>
        <taxon>Roseobacteraceae</taxon>
        <taxon>Pelagimonas</taxon>
    </lineage>
</organism>
<sequence>MPVTQAWLSLIALSLGSTLLALFGASGIWAALAMLALAWIKAQLILRVYLNLQSAPGWGRGFALVLAIYMSVIMGLAVLAG</sequence>
<gene>
    <name evidence="7" type="ORF">TRP8649_01529</name>
</gene>
<evidence type="ECO:0000256" key="3">
    <source>
        <dbReference type="ARBA" id="ARBA00022692"/>
    </source>
</evidence>
<dbReference type="RefSeq" id="WP_099243587.1">
    <property type="nucleotide sequence ID" value="NZ_FXXP01000001.1"/>
</dbReference>
<keyword evidence="3 6" id="KW-0812">Transmembrane</keyword>
<evidence type="ECO:0000256" key="4">
    <source>
        <dbReference type="ARBA" id="ARBA00022989"/>
    </source>
</evidence>
<dbReference type="Pfam" id="PF03626">
    <property type="entry name" value="COX4_pro"/>
    <property type="match status" value="1"/>
</dbReference>
<evidence type="ECO:0000256" key="6">
    <source>
        <dbReference type="SAM" id="Phobius"/>
    </source>
</evidence>
<feature type="transmembrane region" description="Helical" evidence="6">
    <location>
        <begin position="61"/>
        <end position="80"/>
    </location>
</feature>
<proteinExistence type="predicted"/>
<name>A0A238JB38_9RHOB</name>
<evidence type="ECO:0000256" key="2">
    <source>
        <dbReference type="ARBA" id="ARBA00022475"/>
    </source>
</evidence>
<keyword evidence="4 6" id="KW-1133">Transmembrane helix</keyword>
<keyword evidence="5 6" id="KW-0472">Membrane</keyword>
<protein>
    <recommendedName>
        <fullName evidence="9">Cytochrome C oxidase subunit IV</fullName>
    </recommendedName>
</protein>
<evidence type="ECO:0000256" key="1">
    <source>
        <dbReference type="ARBA" id="ARBA00004651"/>
    </source>
</evidence>
<comment type="subcellular location">
    <subcellularLocation>
        <location evidence="1">Cell membrane</location>
        <topology evidence="1">Multi-pass membrane protein</topology>
    </subcellularLocation>
</comment>
<dbReference type="GO" id="GO:0005886">
    <property type="term" value="C:plasma membrane"/>
    <property type="evidence" value="ECO:0007669"/>
    <property type="project" value="UniProtKB-SubCell"/>
</dbReference>
<evidence type="ECO:0008006" key="9">
    <source>
        <dbReference type="Google" id="ProtNLM"/>
    </source>
</evidence>
<dbReference type="InterPro" id="IPR005171">
    <property type="entry name" value="Cyt_c_oxidase_su4_prok"/>
</dbReference>
<reference evidence="8" key="1">
    <citation type="submission" date="2017-05" db="EMBL/GenBank/DDBJ databases">
        <authorList>
            <person name="Rodrigo-Torres L."/>
            <person name="Arahal R. D."/>
            <person name="Lucena T."/>
        </authorList>
    </citation>
    <scope>NUCLEOTIDE SEQUENCE [LARGE SCALE GENOMIC DNA]</scope>
    <source>
        <strain evidence="8">CECT 8649</strain>
    </source>
</reference>
<evidence type="ECO:0000313" key="7">
    <source>
        <dbReference type="EMBL" id="SMX27424.1"/>
    </source>
</evidence>
<evidence type="ECO:0000313" key="8">
    <source>
        <dbReference type="Proteomes" id="UP000225972"/>
    </source>
</evidence>
<dbReference type="Proteomes" id="UP000225972">
    <property type="component" value="Unassembled WGS sequence"/>
</dbReference>
<evidence type="ECO:0000256" key="5">
    <source>
        <dbReference type="ARBA" id="ARBA00023136"/>
    </source>
</evidence>